<gene>
    <name evidence="4" type="ORF">A3G53_01545</name>
</gene>
<dbReference type="PROSITE" id="PS51635">
    <property type="entry name" value="PNPLA"/>
    <property type="match status" value="1"/>
</dbReference>
<feature type="active site" description="Nucleophile" evidence="2">
    <location>
        <position position="41"/>
    </location>
</feature>
<dbReference type="GO" id="GO:0016787">
    <property type="term" value="F:hydrolase activity"/>
    <property type="evidence" value="ECO:0007669"/>
    <property type="project" value="UniProtKB-UniRule"/>
</dbReference>
<sequence>MPKRALIIQGGTMRGAYFVGVLKVFERELGKEYFDTIFSTSVGIFEQVPFVTNQMEELEEVWVEYSSGRKLINFLNPLRKKPILDLDYLINILKTRLNIRAMENSKANLYTFITDWETKEPILMDLKQNNIFDLMRAACALPLLYPKKVFIGGRRYVDGRMTPVRKFRNILQEELKAYDEVIGVISNKYFNQIYGLREILEPSRMPLLNSLDTNKERIKKTIKQGEIDAENFLEKRAII</sequence>
<name>A0A1F6Y6I4_9BACT</name>
<keyword evidence="2" id="KW-0378">Hydrolase</keyword>
<comment type="caution">
    <text evidence="4">The sequence shown here is derived from an EMBL/GenBank/DDBJ whole genome shotgun (WGS) entry which is preliminary data.</text>
</comment>
<evidence type="ECO:0000256" key="1">
    <source>
        <dbReference type="ARBA" id="ARBA00023098"/>
    </source>
</evidence>
<dbReference type="EMBL" id="MFVU01000015">
    <property type="protein sequence ID" value="OGJ01952.1"/>
    <property type="molecule type" value="Genomic_DNA"/>
</dbReference>
<dbReference type="Gene3D" id="3.40.1090.10">
    <property type="entry name" value="Cytosolic phospholipase A2 catalytic domain"/>
    <property type="match status" value="2"/>
</dbReference>
<keyword evidence="1 2" id="KW-0443">Lipid metabolism</keyword>
<keyword evidence="2" id="KW-0442">Lipid degradation</keyword>
<dbReference type="Proteomes" id="UP000178645">
    <property type="component" value="Unassembled WGS sequence"/>
</dbReference>
<dbReference type="InterPro" id="IPR016035">
    <property type="entry name" value="Acyl_Trfase/lysoPLipase"/>
</dbReference>
<dbReference type="GO" id="GO:0016042">
    <property type="term" value="P:lipid catabolic process"/>
    <property type="evidence" value="ECO:0007669"/>
    <property type="project" value="UniProtKB-UniRule"/>
</dbReference>
<feature type="domain" description="PNPLA" evidence="3">
    <location>
        <begin position="6"/>
        <end position="171"/>
    </location>
</feature>
<protein>
    <recommendedName>
        <fullName evidence="3">PNPLA domain-containing protein</fullName>
    </recommendedName>
</protein>
<evidence type="ECO:0000313" key="4">
    <source>
        <dbReference type="EMBL" id="OGJ01952.1"/>
    </source>
</evidence>
<evidence type="ECO:0000256" key="2">
    <source>
        <dbReference type="PROSITE-ProRule" id="PRU01161"/>
    </source>
</evidence>
<evidence type="ECO:0000259" key="3">
    <source>
        <dbReference type="PROSITE" id="PS51635"/>
    </source>
</evidence>
<evidence type="ECO:0000313" key="5">
    <source>
        <dbReference type="Proteomes" id="UP000178645"/>
    </source>
</evidence>
<organism evidence="4 5">
    <name type="scientific">Candidatus Nomurabacteria bacterium RIFCSPLOWO2_12_FULL_44_11</name>
    <dbReference type="NCBI Taxonomy" id="1801796"/>
    <lineage>
        <taxon>Bacteria</taxon>
        <taxon>Candidatus Nomuraibacteriota</taxon>
    </lineage>
</organism>
<accession>A0A1F6Y6I4</accession>
<reference evidence="4 5" key="1">
    <citation type="journal article" date="2016" name="Nat. Commun.">
        <title>Thousands of microbial genomes shed light on interconnected biogeochemical processes in an aquifer system.</title>
        <authorList>
            <person name="Anantharaman K."/>
            <person name="Brown C.T."/>
            <person name="Hug L.A."/>
            <person name="Sharon I."/>
            <person name="Castelle C.J."/>
            <person name="Probst A.J."/>
            <person name="Thomas B.C."/>
            <person name="Singh A."/>
            <person name="Wilkins M.J."/>
            <person name="Karaoz U."/>
            <person name="Brodie E.L."/>
            <person name="Williams K.H."/>
            <person name="Hubbard S.S."/>
            <person name="Banfield J.F."/>
        </authorList>
    </citation>
    <scope>NUCLEOTIDE SEQUENCE [LARGE SCALE GENOMIC DNA]</scope>
</reference>
<dbReference type="SUPFAM" id="SSF52151">
    <property type="entry name" value="FabD/lysophospholipase-like"/>
    <property type="match status" value="1"/>
</dbReference>
<dbReference type="Pfam" id="PF01734">
    <property type="entry name" value="Patatin"/>
    <property type="match status" value="1"/>
</dbReference>
<feature type="active site" description="Proton acceptor" evidence="2">
    <location>
        <position position="158"/>
    </location>
</feature>
<comment type="caution">
    <text evidence="2">Lacks conserved residue(s) required for the propagation of feature annotation.</text>
</comment>
<proteinExistence type="predicted"/>
<dbReference type="AlphaFoldDB" id="A0A1F6Y6I4"/>
<dbReference type="InterPro" id="IPR002641">
    <property type="entry name" value="PNPLA_dom"/>
</dbReference>